<evidence type="ECO:0000313" key="3">
    <source>
        <dbReference type="EMBL" id="MFB9887870.1"/>
    </source>
</evidence>
<evidence type="ECO:0000259" key="2">
    <source>
        <dbReference type="Pfam" id="PF04773"/>
    </source>
</evidence>
<evidence type="ECO:0000256" key="1">
    <source>
        <dbReference type="SAM" id="SignalP"/>
    </source>
</evidence>
<feature type="chain" id="PRO_5046122923" evidence="1">
    <location>
        <begin position="22"/>
        <end position="420"/>
    </location>
</feature>
<dbReference type="PANTHER" id="PTHR38731">
    <property type="entry name" value="LIPL45-RELATED LIPOPROTEIN-RELATED"/>
    <property type="match status" value="1"/>
</dbReference>
<dbReference type="Proteomes" id="UP001589628">
    <property type="component" value="Unassembled WGS sequence"/>
</dbReference>
<keyword evidence="1" id="KW-0732">Signal</keyword>
<name>A0ABV5ZF16_9GAMM</name>
<protein>
    <submittedName>
        <fullName evidence="3">FecR domain-containing protein</fullName>
    </submittedName>
</protein>
<organism evidence="3 4">
    <name type="scientific">Balneatrix alpica</name>
    <dbReference type="NCBI Taxonomy" id="75684"/>
    <lineage>
        <taxon>Bacteria</taxon>
        <taxon>Pseudomonadati</taxon>
        <taxon>Pseudomonadota</taxon>
        <taxon>Gammaproteobacteria</taxon>
        <taxon>Oceanospirillales</taxon>
        <taxon>Balneatrichaceae</taxon>
        <taxon>Balneatrix</taxon>
    </lineage>
</organism>
<dbReference type="Pfam" id="PF04773">
    <property type="entry name" value="FecR"/>
    <property type="match status" value="1"/>
</dbReference>
<feature type="domain" description="FecR protein" evidence="2">
    <location>
        <begin position="55"/>
        <end position="151"/>
    </location>
</feature>
<proteinExistence type="predicted"/>
<comment type="caution">
    <text evidence="3">The sequence shown here is derived from an EMBL/GenBank/DDBJ whole genome shotgun (WGS) entry which is preliminary data.</text>
</comment>
<evidence type="ECO:0000313" key="4">
    <source>
        <dbReference type="Proteomes" id="UP001589628"/>
    </source>
</evidence>
<feature type="signal peptide" evidence="1">
    <location>
        <begin position="1"/>
        <end position="21"/>
    </location>
</feature>
<accession>A0ABV5ZF16</accession>
<dbReference type="InterPro" id="IPR006860">
    <property type="entry name" value="FecR"/>
</dbReference>
<dbReference type="RefSeq" id="WP_027312531.1">
    <property type="nucleotide sequence ID" value="NZ_JAUESS010000012.1"/>
</dbReference>
<keyword evidence="4" id="KW-1185">Reference proteome</keyword>
<sequence length="420" mass="46292">MMKYIFLAAIIALLSFKAVSADENIIGKIIFHSGDVLLNEKKIADKQTVSLSAGDTIATADNSYAQIEMLDKAIISIKPNSNFSFDSYSEAKIQLQLERGSIRSVTGQYGEKNKDIFELLTPIVSIGIRGTDFYVHTDNNKSKAYVASGGISLTPIILKCYQMSVACSNKEITELFSSPTPQYVEIRKGETTPVIINGPISTDFIFETSMLSQKARDEISKRLRGESLSLPTPLDIINQYPSQQPNKFILSDGDTSIRWGRWENYAYINSSNIPESAISLANYETKLSNTFYSLLLKRAPAVDKKPGTFNYSIAAAEALLYRGGSIYPAQVNNGKLYVNFNDNTFVTEFTVLSSQMKDSNLIYSIGNISKDGVLSGSHHSAYSNADIKGIHSADKENVGMLFEKTVDSESVISGAINWKQ</sequence>
<dbReference type="Gene3D" id="2.60.120.1440">
    <property type="match status" value="1"/>
</dbReference>
<dbReference type="EMBL" id="JBHLZN010000006">
    <property type="protein sequence ID" value="MFB9887870.1"/>
    <property type="molecule type" value="Genomic_DNA"/>
</dbReference>
<reference evidence="3 4" key="1">
    <citation type="submission" date="2024-09" db="EMBL/GenBank/DDBJ databases">
        <authorList>
            <person name="Sun Q."/>
            <person name="Mori K."/>
        </authorList>
    </citation>
    <scope>NUCLEOTIDE SEQUENCE [LARGE SCALE GENOMIC DNA]</scope>
    <source>
        <strain evidence="3 4">ATCC 51285</strain>
    </source>
</reference>
<gene>
    <name evidence="3" type="ORF">ACFFLH_15760</name>
</gene>